<dbReference type="GO" id="GO:0004557">
    <property type="term" value="F:alpha-galactosidase activity"/>
    <property type="evidence" value="ECO:0007669"/>
    <property type="project" value="UniProtKB-EC"/>
</dbReference>
<evidence type="ECO:0000256" key="1">
    <source>
        <dbReference type="SAM" id="MobiDB-lite"/>
    </source>
</evidence>
<dbReference type="InterPro" id="IPR017853">
    <property type="entry name" value="GH"/>
</dbReference>
<dbReference type="RefSeq" id="WP_225963340.1">
    <property type="nucleotide sequence ID" value="NZ_JADBEK010000001.1"/>
</dbReference>
<dbReference type="EC" id="3.2.1.22" evidence="2"/>
<dbReference type="InterPro" id="IPR002252">
    <property type="entry name" value="Glyco_hydro_36"/>
</dbReference>
<dbReference type="Gene3D" id="3.20.20.70">
    <property type="entry name" value="Aldolase class I"/>
    <property type="match status" value="1"/>
</dbReference>
<evidence type="ECO:0000313" key="3">
    <source>
        <dbReference type="Proteomes" id="UP000633509"/>
    </source>
</evidence>
<sequence>MANLADPRRLWADGKAIDVHGVAVTRLTAGPAPTTLAAAGQGVIEVLGVESETTLVRLDVPLDGAVGFWHPAAGWDRHLTADWMATGLRTVGLVDSAPLGCLYDDAGRAVLAFASDRLVHTTRLRFGVGERAGRFGVWLAMDLGPGELCRIRIAPPGGTVAETVRSLVRRQSGTAALPVPEAGRVPAYSTWYSYHQEVSATAIEAEAELAAELGCGLLILDDGWQRGAYGGSYAGCGDWEPDPEKFPDFGAHVETVHGLGLKYLAWIAPLLLGDDSAARDRLAAFAPHARPEWRCHVLDPRHEEVRRFVVDTCVRLVDRYGLDGLKIDFLDAAMVYAEDSTRREEGTRSGGGVAPAEDARPEGGAGPAEGVRPENGAGREDRANLEDHANPEDRGRPEDGGDVGESMRVLLTELRDGLMAVRGAELMIELRQPYTGPGMLEFGNLLRAGDCPADAAGNRVRTLDLSVAGRESAVHSDMLMWDPQASPQVAARQLLSVLHAVPQISVPLAQLPAAQRAMAGFWLAFWREHRDVLTRGALDAGRPDGLHPVVIARDATRAVVVHHVSDHAATLDPTRFAEIAVVNNTGAERVLLDLTHPAAVRLDVRDACGTPVRSETACLDPGPRWLAVPPSGLCLIRPA</sequence>
<keyword evidence="2" id="KW-0326">Glycosidase</keyword>
<dbReference type="EMBL" id="JADBEK010000001">
    <property type="protein sequence ID" value="MBE1583712.1"/>
    <property type="molecule type" value="Genomic_DNA"/>
</dbReference>
<gene>
    <name evidence="2" type="ORF">H4W80_001970</name>
</gene>
<feature type="compositionally biased region" description="Basic and acidic residues" evidence="1">
    <location>
        <begin position="377"/>
        <end position="399"/>
    </location>
</feature>
<dbReference type="InterPro" id="IPR050985">
    <property type="entry name" value="Alpha-glycosidase_related"/>
</dbReference>
<organism evidence="2 3">
    <name type="scientific">Nonomuraea angiospora</name>
    <dbReference type="NCBI Taxonomy" id="46172"/>
    <lineage>
        <taxon>Bacteria</taxon>
        <taxon>Bacillati</taxon>
        <taxon>Actinomycetota</taxon>
        <taxon>Actinomycetes</taxon>
        <taxon>Streptosporangiales</taxon>
        <taxon>Streptosporangiaceae</taxon>
        <taxon>Nonomuraea</taxon>
    </lineage>
</organism>
<comment type="caution">
    <text evidence="2">The sequence shown here is derived from an EMBL/GenBank/DDBJ whole genome shotgun (WGS) entry which is preliminary data.</text>
</comment>
<name>A0ABR9LSU6_9ACTN</name>
<dbReference type="PANTHER" id="PTHR43053">
    <property type="entry name" value="GLYCOSIDASE FAMILY 31"/>
    <property type="match status" value="1"/>
</dbReference>
<feature type="region of interest" description="Disordered" evidence="1">
    <location>
        <begin position="339"/>
        <end position="404"/>
    </location>
</feature>
<dbReference type="Proteomes" id="UP000633509">
    <property type="component" value="Unassembled WGS sequence"/>
</dbReference>
<dbReference type="SUPFAM" id="SSF51445">
    <property type="entry name" value="(Trans)glycosidases"/>
    <property type="match status" value="1"/>
</dbReference>
<dbReference type="Pfam" id="PF02065">
    <property type="entry name" value="Melibiase"/>
    <property type="match status" value="1"/>
</dbReference>
<keyword evidence="2" id="KW-0378">Hydrolase</keyword>
<keyword evidence="3" id="KW-1185">Reference proteome</keyword>
<proteinExistence type="predicted"/>
<dbReference type="CDD" id="cd14791">
    <property type="entry name" value="GH36"/>
    <property type="match status" value="1"/>
</dbReference>
<accession>A0ABR9LSU6</accession>
<reference evidence="2 3" key="1">
    <citation type="submission" date="2020-10" db="EMBL/GenBank/DDBJ databases">
        <title>Sequencing the genomes of 1000 actinobacteria strains.</title>
        <authorList>
            <person name="Klenk H.-P."/>
        </authorList>
    </citation>
    <scope>NUCLEOTIDE SEQUENCE [LARGE SCALE GENOMIC DNA]</scope>
    <source>
        <strain evidence="2 3">DSM 43173</strain>
    </source>
</reference>
<protein>
    <submittedName>
        <fullName evidence="2">Alpha-galactosidase</fullName>
        <ecNumber evidence="2">3.2.1.22</ecNumber>
    </submittedName>
</protein>
<evidence type="ECO:0000313" key="2">
    <source>
        <dbReference type="EMBL" id="MBE1583712.1"/>
    </source>
</evidence>
<dbReference type="InterPro" id="IPR013785">
    <property type="entry name" value="Aldolase_TIM"/>
</dbReference>